<feature type="region of interest" description="Disordered" evidence="1">
    <location>
        <begin position="27"/>
        <end position="48"/>
    </location>
</feature>
<name>A0A7J7ZXC3_MYOMY</name>
<keyword evidence="3" id="KW-1185">Reference proteome</keyword>
<evidence type="ECO:0000313" key="2">
    <source>
        <dbReference type="EMBL" id="KAF6378952.1"/>
    </source>
</evidence>
<reference evidence="2 3" key="1">
    <citation type="journal article" date="2020" name="Nature">
        <title>Six reference-quality genomes reveal evolution of bat adaptations.</title>
        <authorList>
            <person name="Jebb D."/>
            <person name="Huang Z."/>
            <person name="Pippel M."/>
            <person name="Hughes G.M."/>
            <person name="Lavrichenko K."/>
            <person name="Devanna P."/>
            <person name="Winkler S."/>
            <person name="Jermiin L.S."/>
            <person name="Skirmuntt E.C."/>
            <person name="Katzourakis A."/>
            <person name="Burkitt-Gray L."/>
            <person name="Ray D.A."/>
            <person name="Sullivan K.A.M."/>
            <person name="Roscito J.G."/>
            <person name="Kirilenko B.M."/>
            <person name="Davalos L.M."/>
            <person name="Corthals A.P."/>
            <person name="Power M.L."/>
            <person name="Jones G."/>
            <person name="Ransome R.D."/>
            <person name="Dechmann D.K.N."/>
            <person name="Locatelli A.G."/>
            <person name="Puechmaille S.J."/>
            <person name="Fedrigo O."/>
            <person name="Jarvis E.D."/>
            <person name="Hiller M."/>
            <person name="Vernes S.C."/>
            <person name="Myers E.W."/>
            <person name="Teeling E.C."/>
        </authorList>
    </citation>
    <scope>NUCLEOTIDE SEQUENCE [LARGE SCALE GENOMIC DNA]</scope>
    <source>
        <strain evidence="2">MMyoMyo1</strain>
        <tissue evidence="2">Flight muscle</tissue>
    </source>
</reference>
<dbReference type="Proteomes" id="UP000527355">
    <property type="component" value="Unassembled WGS sequence"/>
</dbReference>
<comment type="caution">
    <text evidence="2">The sequence shown here is derived from an EMBL/GenBank/DDBJ whole genome shotgun (WGS) entry which is preliminary data.</text>
</comment>
<protein>
    <submittedName>
        <fullName evidence="2">Uncharacterized protein</fullName>
    </submittedName>
</protein>
<dbReference type="EMBL" id="JABWUV010000002">
    <property type="protein sequence ID" value="KAF6378952.1"/>
    <property type="molecule type" value="Genomic_DNA"/>
</dbReference>
<organism evidence="2 3">
    <name type="scientific">Myotis myotis</name>
    <name type="common">Greater mouse-eared bat</name>
    <name type="synonym">Vespertilio myotis</name>
    <dbReference type="NCBI Taxonomy" id="51298"/>
    <lineage>
        <taxon>Eukaryota</taxon>
        <taxon>Metazoa</taxon>
        <taxon>Chordata</taxon>
        <taxon>Craniata</taxon>
        <taxon>Vertebrata</taxon>
        <taxon>Euteleostomi</taxon>
        <taxon>Mammalia</taxon>
        <taxon>Eutheria</taxon>
        <taxon>Laurasiatheria</taxon>
        <taxon>Chiroptera</taxon>
        <taxon>Yangochiroptera</taxon>
        <taxon>Vespertilionidae</taxon>
        <taxon>Myotis</taxon>
    </lineage>
</organism>
<dbReference type="AlphaFoldDB" id="A0A7J7ZXC3"/>
<evidence type="ECO:0000313" key="3">
    <source>
        <dbReference type="Proteomes" id="UP000527355"/>
    </source>
</evidence>
<gene>
    <name evidence="2" type="ORF">mMyoMyo1_009825</name>
</gene>
<evidence type="ECO:0000256" key="1">
    <source>
        <dbReference type="SAM" id="MobiDB-lite"/>
    </source>
</evidence>
<proteinExistence type="predicted"/>
<accession>A0A7J7ZXC3</accession>
<sequence length="130" mass="14817">MGWNVCLPCTRRKPPRKTLPVRLSLLFPSNRGKEQGPPPPKKKKQKRYSPILQHKLYHLPLKVEGEQYLEFMGNLSGSINGRVSSEAVLSILRADVWWYFGGPLLCALAQQLEQNLRSDITGYPFHFGIS</sequence>